<dbReference type="RefSeq" id="WP_221284146.1">
    <property type="nucleotide sequence ID" value="NZ_JACHFL010000005.1"/>
</dbReference>
<feature type="domain" description="N-acetyltransferase" evidence="1">
    <location>
        <begin position="6"/>
        <end position="158"/>
    </location>
</feature>
<protein>
    <submittedName>
        <fullName evidence="2">RimJ/RimL family protein N-acetyltransferase</fullName>
    </submittedName>
</protein>
<dbReference type="Proteomes" id="UP000552709">
    <property type="component" value="Unassembled WGS sequence"/>
</dbReference>
<keyword evidence="3" id="KW-1185">Reference proteome</keyword>
<accession>A0A7W8JUF0</accession>
<name>A0A7W8JUF0_9DEIO</name>
<keyword evidence="2" id="KW-0808">Transferase</keyword>
<dbReference type="InterPro" id="IPR016181">
    <property type="entry name" value="Acyl_CoA_acyltransferase"/>
</dbReference>
<dbReference type="Gene3D" id="3.40.630.30">
    <property type="match status" value="1"/>
</dbReference>
<dbReference type="EMBL" id="JACHFL010000005">
    <property type="protein sequence ID" value="MBB5363396.1"/>
    <property type="molecule type" value="Genomic_DNA"/>
</dbReference>
<proteinExistence type="predicted"/>
<evidence type="ECO:0000313" key="3">
    <source>
        <dbReference type="Proteomes" id="UP000552709"/>
    </source>
</evidence>
<comment type="caution">
    <text evidence="2">The sequence shown here is derived from an EMBL/GenBank/DDBJ whole genome shotgun (WGS) entry which is preliminary data.</text>
</comment>
<dbReference type="InterPro" id="IPR000182">
    <property type="entry name" value="GNAT_dom"/>
</dbReference>
<dbReference type="PROSITE" id="PS51186">
    <property type="entry name" value="GNAT"/>
    <property type="match status" value="1"/>
</dbReference>
<reference evidence="2 3" key="1">
    <citation type="submission" date="2020-08" db="EMBL/GenBank/DDBJ databases">
        <title>Genomic Encyclopedia of Type Strains, Phase IV (KMG-IV): sequencing the most valuable type-strain genomes for metagenomic binning, comparative biology and taxonomic classification.</title>
        <authorList>
            <person name="Goeker M."/>
        </authorList>
    </citation>
    <scope>NUCLEOTIDE SEQUENCE [LARGE SCALE GENOMIC DNA]</scope>
    <source>
        <strain evidence="2 3">DSM 27939</strain>
    </source>
</reference>
<sequence length="167" mass="18914">MNGWTVDVRRLSEVRPQDVMALHNHPRVRRTLPLAQSLMDEAGAQRFIAAKERLWEEHGYGPWAFFVGDRFAGWGGLQPEGPDADLGLVLHPDFWGLGQQVIPTILRHAFSEWGLPSVTVLLPQGLRGMRAATRFGFSPDGEVMLNRVTFVRYRLPISTWRAAQKMP</sequence>
<gene>
    <name evidence="2" type="ORF">HNQ08_002494</name>
</gene>
<dbReference type="GO" id="GO:0016747">
    <property type="term" value="F:acyltransferase activity, transferring groups other than amino-acyl groups"/>
    <property type="evidence" value="ECO:0007669"/>
    <property type="project" value="InterPro"/>
</dbReference>
<dbReference type="AlphaFoldDB" id="A0A7W8JUF0"/>
<organism evidence="2 3">
    <name type="scientific">Deinococcus humi</name>
    <dbReference type="NCBI Taxonomy" id="662880"/>
    <lineage>
        <taxon>Bacteria</taxon>
        <taxon>Thermotogati</taxon>
        <taxon>Deinococcota</taxon>
        <taxon>Deinococci</taxon>
        <taxon>Deinococcales</taxon>
        <taxon>Deinococcaceae</taxon>
        <taxon>Deinococcus</taxon>
    </lineage>
</organism>
<dbReference type="SUPFAM" id="SSF55729">
    <property type="entry name" value="Acyl-CoA N-acyltransferases (Nat)"/>
    <property type="match status" value="1"/>
</dbReference>
<evidence type="ECO:0000259" key="1">
    <source>
        <dbReference type="PROSITE" id="PS51186"/>
    </source>
</evidence>
<evidence type="ECO:0000313" key="2">
    <source>
        <dbReference type="EMBL" id="MBB5363396.1"/>
    </source>
</evidence>
<dbReference type="Pfam" id="PF13302">
    <property type="entry name" value="Acetyltransf_3"/>
    <property type="match status" value="1"/>
</dbReference>